<accession>A0A1T0AR71</accession>
<gene>
    <name evidence="1" type="ORF">B0187_06740</name>
</gene>
<reference evidence="1 2" key="1">
    <citation type="submission" date="2017-02" db="EMBL/GenBank/DDBJ databases">
        <title>Draft genome sequence of Haemophilus paracuniculus CCUG 43573 type strain.</title>
        <authorList>
            <person name="Engstrom-Jakobsson H."/>
            <person name="Salva-Serra F."/>
            <person name="Thorell K."/>
            <person name="Gonzales-Siles L."/>
            <person name="Karlsson R."/>
            <person name="Boulund F."/>
            <person name="Engstrand L."/>
            <person name="Kristiansson E."/>
            <person name="Moore E."/>
        </authorList>
    </citation>
    <scope>NUCLEOTIDE SEQUENCE [LARGE SCALE GENOMIC DNA]</scope>
    <source>
        <strain evidence="1 2">CCUG 43573</strain>
    </source>
</reference>
<dbReference type="Proteomes" id="UP000190867">
    <property type="component" value="Unassembled WGS sequence"/>
</dbReference>
<keyword evidence="2" id="KW-1185">Reference proteome</keyword>
<proteinExistence type="predicted"/>
<evidence type="ECO:0000313" key="2">
    <source>
        <dbReference type="Proteomes" id="UP000190867"/>
    </source>
</evidence>
<dbReference type="AlphaFoldDB" id="A0A1T0AR71"/>
<comment type="caution">
    <text evidence="1">The sequence shown here is derived from an EMBL/GenBank/DDBJ whole genome shotgun (WGS) entry which is preliminary data.</text>
</comment>
<evidence type="ECO:0000313" key="1">
    <source>
        <dbReference type="EMBL" id="OOR98953.1"/>
    </source>
</evidence>
<sequence length="78" mass="9268">MVEISQPHEITRQKWHYKMIRDVIFQSPLSQSEIATASGTIGQEFYKFGTQNDKTRQIFQAQKADEFPVSRRFCEKWL</sequence>
<organism evidence="1 2">
    <name type="scientific">Haemophilus paracuniculus</name>
    <dbReference type="NCBI Taxonomy" id="734"/>
    <lineage>
        <taxon>Bacteria</taxon>
        <taxon>Pseudomonadati</taxon>
        <taxon>Pseudomonadota</taxon>
        <taxon>Gammaproteobacteria</taxon>
        <taxon>Pasteurellales</taxon>
        <taxon>Pasteurellaceae</taxon>
        <taxon>Haemophilus</taxon>
    </lineage>
</organism>
<name>A0A1T0AR71_9PAST</name>
<dbReference type="EMBL" id="MUYA01000008">
    <property type="protein sequence ID" value="OOR98953.1"/>
    <property type="molecule type" value="Genomic_DNA"/>
</dbReference>
<protein>
    <submittedName>
        <fullName evidence="1">Uncharacterized protein</fullName>
    </submittedName>
</protein>